<evidence type="ECO:0000259" key="7">
    <source>
        <dbReference type="PROSITE" id="PS50868"/>
    </source>
</evidence>
<dbReference type="KEGG" id="ppai:E1956_20680"/>
<dbReference type="InterPro" id="IPR021769">
    <property type="entry name" value="DUF3331"/>
</dbReference>
<dbReference type="PROSITE" id="PS50280">
    <property type="entry name" value="SET"/>
    <property type="match status" value="1"/>
</dbReference>
<evidence type="ECO:0000256" key="3">
    <source>
        <dbReference type="ARBA" id="ARBA00022603"/>
    </source>
</evidence>
<dbReference type="InterPro" id="IPR003616">
    <property type="entry name" value="Post-SET_dom"/>
</dbReference>
<organism evidence="8 9">
    <name type="scientific">Paraburkholderia pallida</name>
    <dbReference type="NCBI Taxonomy" id="2547399"/>
    <lineage>
        <taxon>Bacteria</taxon>
        <taxon>Pseudomonadati</taxon>
        <taxon>Pseudomonadota</taxon>
        <taxon>Betaproteobacteria</taxon>
        <taxon>Burkholderiales</taxon>
        <taxon>Burkholderiaceae</taxon>
        <taxon>Paraburkholderia</taxon>
    </lineage>
</organism>
<keyword evidence="9" id="KW-1185">Reference proteome</keyword>
<dbReference type="InterPro" id="IPR046341">
    <property type="entry name" value="SET_dom_sf"/>
</dbReference>
<name>A0A4V1AZK4_9BURK</name>
<dbReference type="Pfam" id="PF00856">
    <property type="entry name" value="SET"/>
    <property type="match status" value="1"/>
</dbReference>
<dbReference type="GO" id="GO:0005694">
    <property type="term" value="C:chromosome"/>
    <property type="evidence" value="ECO:0007669"/>
    <property type="project" value="UniProtKB-SubCell"/>
</dbReference>
<dbReference type="Proteomes" id="UP000295727">
    <property type="component" value="Chromosome 2"/>
</dbReference>
<sequence length="271" mass="29700">MNSGGKRISRVIVRKSPRLGRGVFARRDLRAGEVLLEYKGTCVDPETALAAPTAGALRYGRVFLLGTRDGRIIDGECNGNPARWINHSCDPNCVADERAGRIFVRASRPIRIDREITLDYALGLGREISPAMRERFVCRCGARRCRGTMLVAAGGEPRCVPGPDHVIAAMRPPQAQPFPPPHIQVLERLGRNRIVVSWRQAGRACYGEQIWSPSTASEAGTCALSMASFEAGAQVFLPTIGEYPPHNRDERILADAISSLDLDCPAKRVRC</sequence>
<gene>
    <name evidence="8" type="ORF">E1956_20680</name>
</gene>
<keyword evidence="2" id="KW-0158">Chromosome</keyword>
<evidence type="ECO:0000313" key="9">
    <source>
        <dbReference type="Proteomes" id="UP000295727"/>
    </source>
</evidence>
<evidence type="ECO:0000256" key="5">
    <source>
        <dbReference type="ARBA" id="ARBA00022691"/>
    </source>
</evidence>
<keyword evidence="4 8" id="KW-0808">Transferase</keyword>
<evidence type="ECO:0000313" key="8">
    <source>
        <dbReference type="EMBL" id="QBQ99582.1"/>
    </source>
</evidence>
<evidence type="ECO:0000256" key="1">
    <source>
        <dbReference type="ARBA" id="ARBA00004286"/>
    </source>
</evidence>
<dbReference type="Pfam" id="PF11811">
    <property type="entry name" value="DUF3331"/>
    <property type="match status" value="1"/>
</dbReference>
<dbReference type="SUPFAM" id="SSF82199">
    <property type="entry name" value="SET domain"/>
    <property type="match status" value="1"/>
</dbReference>
<dbReference type="OrthoDB" id="9790349at2"/>
<dbReference type="EMBL" id="CP038149">
    <property type="protein sequence ID" value="QBQ99582.1"/>
    <property type="molecule type" value="Genomic_DNA"/>
</dbReference>
<evidence type="ECO:0000259" key="6">
    <source>
        <dbReference type="PROSITE" id="PS50280"/>
    </source>
</evidence>
<dbReference type="InterPro" id="IPR001214">
    <property type="entry name" value="SET_dom"/>
</dbReference>
<proteinExistence type="predicted"/>
<feature type="domain" description="Post-SET" evidence="7">
    <location>
        <begin position="134"/>
        <end position="150"/>
    </location>
</feature>
<dbReference type="InterPro" id="IPR050777">
    <property type="entry name" value="SET2_Histone-Lys_MeTrsfase"/>
</dbReference>
<dbReference type="Gene3D" id="2.170.270.10">
    <property type="entry name" value="SET domain"/>
    <property type="match status" value="1"/>
</dbReference>
<evidence type="ECO:0000256" key="4">
    <source>
        <dbReference type="ARBA" id="ARBA00022679"/>
    </source>
</evidence>
<dbReference type="AlphaFoldDB" id="A0A4V1AZK4"/>
<dbReference type="GO" id="GO:0032259">
    <property type="term" value="P:methylation"/>
    <property type="evidence" value="ECO:0007669"/>
    <property type="project" value="UniProtKB-KW"/>
</dbReference>
<keyword evidence="5" id="KW-0949">S-adenosyl-L-methionine</keyword>
<reference evidence="8 9" key="1">
    <citation type="submission" date="2019-03" db="EMBL/GenBank/DDBJ databases">
        <title>Paraburkholderia sp. 7MH5, isolated from subtropical forest soil.</title>
        <authorList>
            <person name="Gao Z.-H."/>
            <person name="Qiu L.-H."/>
        </authorList>
    </citation>
    <scope>NUCLEOTIDE SEQUENCE [LARGE SCALE GENOMIC DNA]</scope>
    <source>
        <strain evidence="8 9">7MH5</strain>
    </source>
</reference>
<feature type="domain" description="SET" evidence="6">
    <location>
        <begin position="9"/>
        <end position="121"/>
    </location>
</feature>
<dbReference type="PANTHER" id="PTHR22884">
    <property type="entry name" value="SET DOMAIN PROTEINS"/>
    <property type="match status" value="1"/>
</dbReference>
<dbReference type="SMART" id="SM00317">
    <property type="entry name" value="SET"/>
    <property type="match status" value="1"/>
</dbReference>
<dbReference type="RefSeq" id="WP_134752448.1">
    <property type="nucleotide sequence ID" value="NZ_CP038149.1"/>
</dbReference>
<dbReference type="GO" id="GO:0008168">
    <property type="term" value="F:methyltransferase activity"/>
    <property type="evidence" value="ECO:0007669"/>
    <property type="project" value="UniProtKB-KW"/>
</dbReference>
<keyword evidence="3 8" id="KW-0489">Methyltransferase</keyword>
<accession>A0A4V1AZK4</accession>
<protein>
    <submittedName>
        <fullName evidence="8">SET domain-containing protein-lysine N-methyltransferase</fullName>
    </submittedName>
</protein>
<dbReference type="PROSITE" id="PS50868">
    <property type="entry name" value="POST_SET"/>
    <property type="match status" value="1"/>
</dbReference>
<comment type="subcellular location">
    <subcellularLocation>
        <location evidence="1">Chromosome</location>
    </subcellularLocation>
</comment>
<evidence type="ECO:0000256" key="2">
    <source>
        <dbReference type="ARBA" id="ARBA00022454"/>
    </source>
</evidence>